<evidence type="ECO:0000313" key="3">
    <source>
        <dbReference type="EMBL" id="HIY26316.1"/>
    </source>
</evidence>
<dbReference type="Proteomes" id="UP000823915">
    <property type="component" value="Unassembled WGS sequence"/>
</dbReference>
<keyword evidence="1" id="KW-0812">Transmembrane</keyword>
<feature type="transmembrane region" description="Helical" evidence="1">
    <location>
        <begin position="142"/>
        <end position="165"/>
    </location>
</feature>
<name>A0A9D1YBY1_9FIRM</name>
<feature type="chain" id="PRO_5039226603" evidence="2">
    <location>
        <begin position="25"/>
        <end position="263"/>
    </location>
</feature>
<evidence type="ECO:0000256" key="1">
    <source>
        <dbReference type="SAM" id="Phobius"/>
    </source>
</evidence>
<reference evidence="3" key="1">
    <citation type="journal article" date="2021" name="PeerJ">
        <title>Extensive microbial diversity within the chicken gut microbiome revealed by metagenomics and culture.</title>
        <authorList>
            <person name="Gilroy R."/>
            <person name="Ravi A."/>
            <person name="Getino M."/>
            <person name="Pursley I."/>
            <person name="Horton D.L."/>
            <person name="Alikhan N.F."/>
            <person name="Baker D."/>
            <person name="Gharbi K."/>
            <person name="Hall N."/>
            <person name="Watson M."/>
            <person name="Adriaenssens E.M."/>
            <person name="Foster-Nyarko E."/>
            <person name="Jarju S."/>
            <person name="Secka A."/>
            <person name="Antonio M."/>
            <person name="Oren A."/>
            <person name="Chaudhuri R.R."/>
            <person name="La Ragione R."/>
            <person name="Hildebrand F."/>
            <person name="Pallen M.J."/>
        </authorList>
    </citation>
    <scope>NUCLEOTIDE SEQUENCE</scope>
    <source>
        <strain evidence="3">1282</strain>
    </source>
</reference>
<keyword evidence="2" id="KW-0732">Signal</keyword>
<feature type="transmembrane region" description="Helical" evidence="1">
    <location>
        <begin position="239"/>
        <end position="259"/>
    </location>
</feature>
<evidence type="ECO:0000313" key="4">
    <source>
        <dbReference type="Proteomes" id="UP000823915"/>
    </source>
</evidence>
<feature type="transmembrane region" description="Helical" evidence="1">
    <location>
        <begin position="172"/>
        <end position="197"/>
    </location>
</feature>
<proteinExistence type="predicted"/>
<keyword evidence="1" id="KW-1133">Transmembrane helix</keyword>
<sequence>MKKKALCVLAAVVLCFVLPWPASANSAEPPCLTVVVMDPPEDLELSLMVCREGQEGSIAADAYHIAWEGYYLFRPWNFPDFWDRKAQDITMELLVETGGGSFAIPLDAQSREENTGRYYNGLCVLDLQARTLTPDTPWWRQPVLVCLRVALTLLLEGLVFLLFGYRQRRSWLVFLAVNLVTQLGVNLAVLSLAGPFFNLSEGAIALMFWFVYLPVELLVLVVEIVAFRLLLRERTKGRAAGCAAVANLLSWGLGGLLLACLPI</sequence>
<dbReference type="EMBL" id="DXDU01000065">
    <property type="protein sequence ID" value="HIY26316.1"/>
    <property type="molecule type" value="Genomic_DNA"/>
</dbReference>
<feature type="transmembrane region" description="Helical" evidence="1">
    <location>
        <begin position="203"/>
        <end position="227"/>
    </location>
</feature>
<keyword evidence="1" id="KW-0472">Membrane</keyword>
<feature type="signal peptide" evidence="2">
    <location>
        <begin position="1"/>
        <end position="24"/>
    </location>
</feature>
<protein>
    <submittedName>
        <fullName evidence="3">Uncharacterized protein</fullName>
    </submittedName>
</protein>
<dbReference type="AlphaFoldDB" id="A0A9D1YBY1"/>
<comment type="caution">
    <text evidence="3">The sequence shown here is derived from an EMBL/GenBank/DDBJ whole genome shotgun (WGS) entry which is preliminary data.</text>
</comment>
<organism evidence="3 4">
    <name type="scientific">Candidatus Acutalibacter pullistercoris</name>
    <dbReference type="NCBI Taxonomy" id="2838418"/>
    <lineage>
        <taxon>Bacteria</taxon>
        <taxon>Bacillati</taxon>
        <taxon>Bacillota</taxon>
        <taxon>Clostridia</taxon>
        <taxon>Eubacteriales</taxon>
        <taxon>Acutalibacteraceae</taxon>
        <taxon>Acutalibacter</taxon>
    </lineage>
</organism>
<gene>
    <name evidence="3" type="ORF">H9838_03980</name>
</gene>
<accession>A0A9D1YBY1</accession>
<evidence type="ECO:0000256" key="2">
    <source>
        <dbReference type="SAM" id="SignalP"/>
    </source>
</evidence>
<reference evidence="3" key="2">
    <citation type="submission" date="2021-04" db="EMBL/GenBank/DDBJ databases">
        <authorList>
            <person name="Gilroy R."/>
        </authorList>
    </citation>
    <scope>NUCLEOTIDE SEQUENCE</scope>
    <source>
        <strain evidence="3">1282</strain>
    </source>
</reference>